<dbReference type="STRING" id="3659.A0A0A0KFV6"/>
<name>A0A0A0KFV6_CUCSA</name>
<reference evidence="2 3" key="1">
    <citation type="journal article" date="2009" name="Nat. Genet.">
        <title>The genome of the cucumber, Cucumis sativus L.</title>
        <authorList>
            <person name="Huang S."/>
            <person name="Li R."/>
            <person name="Zhang Z."/>
            <person name="Li L."/>
            <person name="Gu X."/>
            <person name="Fan W."/>
            <person name="Lucas W.J."/>
            <person name="Wang X."/>
            <person name="Xie B."/>
            <person name="Ni P."/>
            <person name="Ren Y."/>
            <person name="Zhu H."/>
            <person name="Li J."/>
            <person name="Lin K."/>
            <person name="Jin W."/>
            <person name="Fei Z."/>
            <person name="Li G."/>
            <person name="Staub J."/>
            <person name="Kilian A."/>
            <person name="van der Vossen E.A."/>
            <person name="Wu Y."/>
            <person name="Guo J."/>
            <person name="He J."/>
            <person name="Jia Z."/>
            <person name="Ren Y."/>
            <person name="Tian G."/>
            <person name="Lu Y."/>
            <person name="Ruan J."/>
            <person name="Qian W."/>
            <person name="Wang M."/>
            <person name="Huang Q."/>
            <person name="Li B."/>
            <person name="Xuan Z."/>
            <person name="Cao J."/>
            <person name="Asan"/>
            <person name="Wu Z."/>
            <person name="Zhang J."/>
            <person name="Cai Q."/>
            <person name="Bai Y."/>
            <person name="Zhao B."/>
            <person name="Han Y."/>
            <person name="Li Y."/>
            <person name="Li X."/>
            <person name="Wang S."/>
            <person name="Shi Q."/>
            <person name="Liu S."/>
            <person name="Cho W.K."/>
            <person name="Kim J.Y."/>
            <person name="Xu Y."/>
            <person name="Heller-Uszynska K."/>
            <person name="Miao H."/>
            <person name="Cheng Z."/>
            <person name="Zhang S."/>
            <person name="Wu J."/>
            <person name="Yang Y."/>
            <person name="Kang H."/>
            <person name="Li M."/>
            <person name="Liang H."/>
            <person name="Ren X."/>
            <person name="Shi Z."/>
            <person name="Wen M."/>
            <person name="Jian M."/>
            <person name="Yang H."/>
            <person name="Zhang G."/>
            <person name="Yang Z."/>
            <person name="Chen R."/>
            <person name="Liu S."/>
            <person name="Li J."/>
            <person name="Ma L."/>
            <person name="Liu H."/>
            <person name="Zhou Y."/>
            <person name="Zhao J."/>
            <person name="Fang X."/>
            <person name="Li G."/>
            <person name="Fang L."/>
            <person name="Li Y."/>
            <person name="Liu D."/>
            <person name="Zheng H."/>
            <person name="Zhang Y."/>
            <person name="Qin N."/>
            <person name="Li Z."/>
            <person name="Yang G."/>
            <person name="Yang S."/>
            <person name="Bolund L."/>
            <person name="Kristiansen K."/>
            <person name="Zheng H."/>
            <person name="Li S."/>
            <person name="Zhang X."/>
            <person name="Yang H."/>
            <person name="Wang J."/>
            <person name="Sun R."/>
            <person name="Zhang B."/>
            <person name="Jiang S."/>
            <person name="Wang J."/>
            <person name="Du Y."/>
            <person name="Li S."/>
        </authorList>
    </citation>
    <scope>NUCLEOTIDE SEQUENCE [LARGE SCALE GENOMIC DNA]</scope>
    <source>
        <strain evidence="3">cv. 9930</strain>
    </source>
</reference>
<reference evidence="2 3" key="2">
    <citation type="journal article" date="2009" name="PLoS ONE">
        <title>An integrated genetic and cytogenetic map of the cucumber genome.</title>
        <authorList>
            <person name="Ren Y."/>
            <person name="Zhang Z."/>
            <person name="Liu J."/>
            <person name="Staub J.E."/>
            <person name="Han Y."/>
            <person name="Cheng Z."/>
            <person name="Li X."/>
            <person name="Lu J."/>
            <person name="Miao H."/>
            <person name="Kang H."/>
            <person name="Xie B."/>
            <person name="Gu X."/>
            <person name="Wang X."/>
            <person name="Du Y."/>
            <person name="Jin W."/>
            <person name="Huang S."/>
        </authorList>
    </citation>
    <scope>NUCLEOTIDE SEQUENCE [LARGE SCALE GENOMIC DNA]</scope>
    <source>
        <strain evidence="3">cv. 9930</strain>
    </source>
</reference>
<evidence type="ECO:0000256" key="1">
    <source>
        <dbReference type="SAM" id="MobiDB-lite"/>
    </source>
</evidence>
<dbReference type="Gramene" id="KGN46626">
    <property type="protein sequence ID" value="KGN46626"/>
    <property type="gene ID" value="Csa_6G115610"/>
</dbReference>
<dbReference type="AlphaFoldDB" id="A0A0A0KFV6"/>
<proteinExistence type="predicted"/>
<organism evidence="2 3">
    <name type="scientific">Cucumis sativus</name>
    <name type="common">Cucumber</name>
    <dbReference type="NCBI Taxonomy" id="3659"/>
    <lineage>
        <taxon>Eukaryota</taxon>
        <taxon>Viridiplantae</taxon>
        <taxon>Streptophyta</taxon>
        <taxon>Embryophyta</taxon>
        <taxon>Tracheophyta</taxon>
        <taxon>Spermatophyta</taxon>
        <taxon>Magnoliopsida</taxon>
        <taxon>eudicotyledons</taxon>
        <taxon>Gunneridae</taxon>
        <taxon>Pentapetalae</taxon>
        <taxon>rosids</taxon>
        <taxon>fabids</taxon>
        <taxon>Cucurbitales</taxon>
        <taxon>Cucurbitaceae</taxon>
        <taxon>Benincaseae</taxon>
        <taxon>Cucumis</taxon>
    </lineage>
</organism>
<dbReference type="OrthoDB" id="1896158at2759"/>
<dbReference type="EMBL" id="CM002927">
    <property type="protein sequence ID" value="KGN46626.1"/>
    <property type="molecule type" value="Genomic_DNA"/>
</dbReference>
<dbReference type="PANTHER" id="PTHR31110:SF3">
    <property type="entry name" value="PORTAL PROTEIN"/>
    <property type="match status" value="1"/>
</dbReference>
<feature type="region of interest" description="Disordered" evidence="1">
    <location>
        <begin position="212"/>
        <end position="253"/>
    </location>
</feature>
<reference evidence="2 3" key="4">
    <citation type="journal article" date="2011" name="BMC Genomics">
        <title>RNA-Seq improves annotation of protein-coding genes in the cucumber genome.</title>
        <authorList>
            <person name="Li Z."/>
            <person name="Zhang Z."/>
            <person name="Yan P."/>
            <person name="Huang S."/>
            <person name="Fei Z."/>
            <person name="Lin K."/>
        </authorList>
    </citation>
    <scope>NUCLEOTIDE SEQUENCE [LARGE SCALE GENOMIC DNA]</scope>
    <source>
        <strain evidence="3">cv. 9930</strain>
    </source>
</reference>
<gene>
    <name evidence="2" type="ORF">Csa_6G115610</name>
</gene>
<protein>
    <submittedName>
        <fullName evidence="2">Uncharacterized protein</fullName>
    </submittedName>
</protein>
<dbReference type="OMA" id="RCRKHML"/>
<accession>A0A0A0KFV6</accession>
<evidence type="ECO:0000313" key="3">
    <source>
        <dbReference type="Proteomes" id="UP000029981"/>
    </source>
</evidence>
<dbReference type="KEGG" id="csv:101215831"/>
<reference evidence="2 3" key="3">
    <citation type="journal article" date="2010" name="BMC Genomics">
        <title>Transcriptome sequencing and comparative analysis of cucumber flowers with different sex types.</title>
        <authorList>
            <person name="Guo S."/>
            <person name="Zheng Y."/>
            <person name="Joung J.G."/>
            <person name="Liu S."/>
            <person name="Zhang Z."/>
            <person name="Crasta O.R."/>
            <person name="Sobral B.W."/>
            <person name="Xu Y."/>
            <person name="Huang S."/>
            <person name="Fei Z."/>
        </authorList>
    </citation>
    <scope>NUCLEOTIDE SEQUENCE [LARGE SCALE GENOMIC DNA]</scope>
    <source>
        <strain evidence="3">cv. 9930</strain>
    </source>
</reference>
<dbReference type="Proteomes" id="UP000029981">
    <property type="component" value="Chromosome 6"/>
</dbReference>
<evidence type="ECO:0000313" key="2">
    <source>
        <dbReference type="EMBL" id="KGN46626.1"/>
    </source>
</evidence>
<dbReference type="eggNOG" id="ENOG502QQNC">
    <property type="taxonomic scope" value="Eukaryota"/>
</dbReference>
<keyword evidence="3" id="KW-1185">Reference proteome</keyword>
<dbReference type="PANTHER" id="PTHR31110">
    <property type="entry name" value="PESTICIDAL CRYSTAL CRY8BA PROTEIN"/>
    <property type="match status" value="1"/>
</dbReference>
<sequence length="1194" mass="134554">MFTDGLDETAINWIKKGRDTTLQDETRLRSPLAEKTSPPHLFPKSPLAYNTSGFMSSHALPPLKFHSGLLPLHTLASPSHNYEDDDDDGDYDINESIASVPFEEDGGYSDDDGLGFQDFDDDAFSYQSSVYSGGIKAPGTRSMCSINRGHLKENLRIEVPVNLRRCHDGKLGLRNFPHKFSTPNYGSQKQNQVHFHSARGPQVHASLFEDLAGTPSAPPIADVGGVEDTSTECESQTRRDSEGSSEIDQTANACPLQAPEGLDGCKEVLTDWKAYSPGTTQHFERTSTVAKDSYISNLQANYPDPSSCYSTSGQHAWQTLLAYDACIRLCLQAWERGCTDSPEFLRNGCLILRNAFGLHKFLLQPRLAQPTERGRNTEHSEQVVTLNPKKVVGKIRVEVKKLRLIPKRKLMNTYSQRGSIYMQVGAEYIRNISTLVKNGINSLKEASFTITSEEQLSCLFQLKSATEGSDPESDSAVCLHPGSGDYHVFFPDAPGDTLLLEIQDVKKATHGRTSISVSSLIDNTNDRIRWWPIYHDDQECVGKIQLSIVHTMTSDETNHMKSGPVVETLAYDLVLEAAMRAQHFCSTNLRIDGLWKWLLSEFADYYGVSDSYTRIRYLFHIMNVATPTKDCLELVNELLEPIMKAKGEKSLTRQERSILLDCETQIESLLANAFENYKSLDESSPTGLADLLGPIKDSASPALTPAVKIYTQLHDILSRDAQNMLRSYFQRGAKKRCRKYMVETDEFVSGNSEGLLMDPITISTAYLKMKQLCKNVGDEIQADIKIHNQHILPSSIDLSNITAAIYSTELCNRLRGFLSAWPPSGPLPYINELLVATADFERSLESWNISPVQGGVDSRNLFHSYIMVWVQDMQLSLLDLCKAEKVPWSGVSTHHSTSPFPEEMYEKIRDSLVQYEVVINRWPQYSLILENAVADVERAILKALEKQYNDILTPLKDTIPKRLNMHVQKLTRRQSMATYSVPNQLGMFLNTIKRILDVLHIRVEGILKSWASYMPVVGDKKSLFGEQMNATTVLLRTKYKNYLQATVGKLICNMQANRNTRLKRILEETREEEGEHEVRERMQMLSSQLVDSMSNLHEVFTGPIFVAMCRGLWDRMGQIVLKFLEGRKENRVWYNGSYYALGILDDTFASQMQRLLGNAVQEKDIDPPRSVVEARSILCRDSTNATDTATYLYL</sequence>